<reference evidence="2 3" key="1">
    <citation type="journal article" date="2018" name="PLoS Pathog.">
        <title>Evolution of structural diversity of trichothecenes, a family of toxins produced by plant pathogenic and entomopathogenic fungi.</title>
        <authorList>
            <person name="Proctor R.H."/>
            <person name="McCormick S.P."/>
            <person name="Kim H.S."/>
            <person name="Cardoza R.E."/>
            <person name="Stanley A.M."/>
            <person name="Lindo L."/>
            <person name="Kelly A."/>
            <person name="Brown D.W."/>
            <person name="Lee T."/>
            <person name="Vaughan M.M."/>
            <person name="Alexander N.J."/>
            <person name="Busman M."/>
            <person name="Gutierrez S."/>
        </authorList>
    </citation>
    <scope>NUCLEOTIDE SEQUENCE [LARGE SCALE GENOMIC DNA]</scope>
    <source>
        <strain evidence="2 3">NRRL 13405</strain>
    </source>
</reference>
<protein>
    <recommendedName>
        <fullName evidence="1">2EXR domain-containing protein</fullName>
    </recommendedName>
</protein>
<name>A0A395N5X3_9HYPO</name>
<keyword evidence="3" id="KW-1185">Reference proteome</keyword>
<proteinExistence type="predicted"/>
<dbReference type="AlphaFoldDB" id="A0A395N5X3"/>
<organism evidence="2 3">
    <name type="scientific">Fusarium flagelliforme</name>
    <dbReference type="NCBI Taxonomy" id="2675880"/>
    <lineage>
        <taxon>Eukaryota</taxon>
        <taxon>Fungi</taxon>
        <taxon>Dikarya</taxon>
        <taxon>Ascomycota</taxon>
        <taxon>Pezizomycotina</taxon>
        <taxon>Sordariomycetes</taxon>
        <taxon>Hypocreomycetidae</taxon>
        <taxon>Hypocreales</taxon>
        <taxon>Nectriaceae</taxon>
        <taxon>Fusarium</taxon>
        <taxon>Fusarium incarnatum-equiseti species complex</taxon>
    </lineage>
</organism>
<dbReference type="InterPro" id="IPR045518">
    <property type="entry name" value="2EXR"/>
</dbReference>
<sequence>MFDLFPRLPTELRLKIWKEACRTISPNEYGIQYIDFRRDGVAPLPCNWSQASTEQSPRGTNSSAYLIDGGLWTACKESREVIVKHTYYDFWMEVQHEAISEKEPFRWYCHQENLSRWEKVPIPATIDLETVGQRWHMLAYPQQDIFCIKAKDWKSTRKELRKYQLCMSFTRGRSLKFRSSHKHREFTFEWLNALQIEKVAFEFDQMWMQNLPKEFSTLTRERKSARGCWARRLYDALGNNQPDLWIIDKSAKWIRCSNQNYDTIYHDCEGEYVEVKWKDVFDHIGDGTSASASAFIKSPCLHWGQVDEHLQWELWRLRSLDYLVRRFHMQDFVKLLVRRDNEVMPPQRRCRKECYDIGWCVCHGGEGSGKGLF</sequence>
<comment type="caution">
    <text evidence="2">The sequence shown here is derived from an EMBL/GenBank/DDBJ whole genome shotgun (WGS) entry which is preliminary data.</text>
</comment>
<evidence type="ECO:0000259" key="1">
    <source>
        <dbReference type="Pfam" id="PF20150"/>
    </source>
</evidence>
<dbReference type="Proteomes" id="UP000265631">
    <property type="component" value="Unassembled WGS sequence"/>
</dbReference>
<evidence type="ECO:0000313" key="2">
    <source>
        <dbReference type="EMBL" id="RFN55287.1"/>
    </source>
</evidence>
<dbReference type="Pfam" id="PF20150">
    <property type="entry name" value="2EXR"/>
    <property type="match status" value="1"/>
</dbReference>
<gene>
    <name evidence="2" type="ORF">FIE12Z_540</name>
</gene>
<feature type="domain" description="2EXR" evidence="1">
    <location>
        <begin position="2"/>
        <end position="102"/>
    </location>
</feature>
<accession>A0A395N5X3</accession>
<evidence type="ECO:0000313" key="3">
    <source>
        <dbReference type="Proteomes" id="UP000265631"/>
    </source>
</evidence>
<dbReference type="EMBL" id="PXXK01000009">
    <property type="protein sequence ID" value="RFN55287.1"/>
    <property type="molecule type" value="Genomic_DNA"/>
</dbReference>